<keyword evidence="2" id="KW-1185">Reference proteome</keyword>
<comment type="caution">
    <text evidence="1">The sequence shown here is derived from an EMBL/GenBank/DDBJ whole genome shotgun (WGS) entry which is preliminary data.</text>
</comment>
<dbReference type="EMBL" id="JAWDJX010000043">
    <property type="protein sequence ID" value="KAK3049069.1"/>
    <property type="molecule type" value="Genomic_DNA"/>
</dbReference>
<sequence length="309" mass="35689">MAATPDPTPWIRFLDHIRATTQTYNIDDPEGPTPIGPCIFLRLARQMKDYLLTRDMRNASYLALWMNNSYDLDFVPTDDNLDALEDRGRSRWFAGLLELILDTAHHMHCDDEAQDFLVVTIVELRKLRPIPVVLQLSHCQLWSGGPAVAYFVCWTMSHRGKIYPYDSNDRRYNPDFKASGYRRWVNTCAFHGRLIGAGLFQSFEQPRCHPLEREIPEALSAGQSQSPSRNSRSLGAIQYFRFAGAVLYQDFVVNSTWIQNQRWRSPDWRAWITRLEELSMDNREPKDIGDAAEDALNRLMAHGLLPAER</sequence>
<name>A0AAJ0G9B7_9PEZI</name>
<evidence type="ECO:0000313" key="1">
    <source>
        <dbReference type="EMBL" id="KAK3049069.1"/>
    </source>
</evidence>
<reference evidence="1" key="1">
    <citation type="submission" date="2023-04" db="EMBL/GenBank/DDBJ databases">
        <title>Black Yeasts Isolated from many extreme environments.</title>
        <authorList>
            <person name="Coleine C."/>
            <person name="Stajich J.E."/>
            <person name="Selbmann L."/>
        </authorList>
    </citation>
    <scope>NUCLEOTIDE SEQUENCE</scope>
    <source>
        <strain evidence="1">CCFEE 5312</strain>
    </source>
</reference>
<dbReference type="InterPro" id="IPR022085">
    <property type="entry name" value="OpdG"/>
</dbReference>
<accession>A0AAJ0G9B7</accession>
<evidence type="ECO:0000313" key="2">
    <source>
        <dbReference type="Proteomes" id="UP001271007"/>
    </source>
</evidence>
<protein>
    <submittedName>
        <fullName evidence="1">Uncharacterized protein</fullName>
    </submittedName>
</protein>
<dbReference type="Proteomes" id="UP001271007">
    <property type="component" value="Unassembled WGS sequence"/>
</dbReference>
<organism evidence="1 2">
    <name type="scientific">Extremus antarcticus</name>
    <dbReference type="NCBI Taxonomy" id="702011"/>
    <lineage>
        <taxon>Eukaryota</taxon>
        <taxon>Fungi</taxon>
        <taxon>Dikarya</taxon>
        <taxon>Ascomycota</taxon>
        <taxon>Pezizomycotina</taxon>
        <taxon>Dothideomycetes</taxon>
        <taxon>Dothideomycetidae</taxon>
        <taxon>Mycosphaerellales</taxon>
        <taxon>Extremaceae</taxon>
        <taxon>Extremus</taxon>
    </lineage>
</organism>
<proteinExistence type="predicted"/>
<dbReference type="Pfam" id="PF12311">
    <property type="entry name" value="DUF3632"/>
    <property type="match status" value="1"/>
</dbReference>
<gene>
    <name evidence="1" type="ORF">LTR09_009723</name>
</gene>
<dbReference type="AlphaFoldDB" id="A0AAJ0G9B7"/>